<evidence type="ECO:0000256" key="1">
    <source>
        <dbReference type="SAM" id="MobiDB-lite"/>
    </source>
</evidence>
<feature type="region of interest" description="Disordered" evidence="1">
    <location>
        <begin position="47"/>
        <end position="66"/>
    </location>
</feature>
<organism evidence="3">
    <name type="scientific">marine sediment metagenome</name>
    <dbReference type="NCBI Taxonomy" id="412755"/>
    <lineage>
        <taxon>unclassified sequences</taxon>
        <taxon>metagenomes</taxon>
        <taxon>ecological metagenomes</taxon>
    </lineage>
</organism>
<keyword evidence="2" id="KW-0472">Membrane</keyword>
<accession>X0YP34</accession>
<feature type="non-terminal residue" evidence="3">
    <location>
        <position position="1"/>
    </location>
</feature>
<gene>
    <name evidence="3" type="ORF">S01H1_79081</name>
</gene>
<feature type="transmembrane region" description="Helical" evidence="2">
    <location>
        <begin position="23"/>
        <end position="41"/>
    </location>
</feature>
<evidence type="ECO:0000313" key="3">
    <source>
        <dbReference type="EMBL" id="GAG50228.1"/>
    </source>
</evidence>
<protein>
    <submittedName>
        <fullName evidence="3">Uncharacterized protein</fullName>
    </submittedName>
</protein>
<dbReference type="EMBL" id="BARS01053276">
    <property type="protein sequence ID" value="GAG50228.1"/>
    <property type="molecule type" value="Genomic_DNA"/>
</dbReference>
<sequence>LTFGIALIIIGLAFSFTGRGNPVVGIVLAGVGIAWLIRGLLHRKYQPQSKTSDENKAAEIESKISA</sequence>
<evidence type="ECO:0000256" key="2">
    <source>
        <dbReference type="SAM" id="Phobius"/>
    </source>
</evidence>
<dbReference type="AlphaFoldDB" id="X0YP34"/>
<proteinExistence type="predicted"/>
<keyword evidence="2" id="KW-1133">Transmembrane helix</keyword>
<feature type="compositionally biased region" description="Basic and acidic residues" evidence="1">
    <location>
        <begin position="51"/>
        <end position="66"/>
    </location>
</feature>
<name>X0YP34_9ZZZZ</name>
<comment type="caution">
    <text evidence="3">The sequence shown here is derived from an EMBL/GenBank/DDBJ whole genome shotgun (WGS) entry which is preliminary data.</text>
</comment>
<reference evidence="3" key="1">
    <citation type="journal article" date="2014" name="Front. Microbiol.">
        <title>High frequency of phylogenetically diverse reductive dehalogenase-homologous genes in deep subseafloor sedimentary metagenomes.</title>
        <authorList>
            <person name="Kawai M."/>
            <person name="Futagami T."/>
            <person name="Toyoda A."/>
            <person name="Takaki Y."/>
            <person name="Nishi S."/>
            <person name="Hori S."/>
            <person name="Arai W."/>
            <person name="Tsubouchi T."/>
            <person name="Morono Y."/>
            <person name="Uchiyama I."/>
            <person name="Ito T."/>
            <person name="Fujiyama A."/>
            <person name="Inagaki F."/>
            <person name="Takami H."/>
        </authorList>
    </citation>
    <scope>NUCLEOTIDE SEQUENCE</scope>
    <source>
        <strain evidence="3">Expedition CK06-06</strain>
    </source>
</reference>
<keyword evidence="2" id="KW-0812">Transmembrane</keyword>